<evidence type="ECO:0000259" key="1">
    <source>
        <dbReference type="Pfam" id="PF04014"/>
    </source>
</evidence>
<comment type="caution">
    <text evidence="2">The sequence shown here is derived from an EMBL/GenBank/DDBJ whole genome shotgun (WGS) entry which is preliminary data.</text>
</comment>
<dbReference type="RefSeq" id="WP_283759468.1">
    <property type="nucleotide sequence ID" value="NZ_JAQOSQ010000020.1"/>
</dbReference>
<organism evidence="2 3">
    <name type="scientific">Roseofilum casamattae BLCC-M143</name>
    <dbReference type="NCBI Taxonomy" id="3022442"/>
    <lineage>
        <taxon>Bacteria</taxon>
        <taxon>Bacillati</taxon>
        <taxon>Cyanobacteriota</taxon>
        <taxon>Cyanophyceae</taxon>
        <taxon>Desertifilales</taxon>
        <taxon>Desertifilaceae</taxon>
        <taxon>Roseofilum</taxon>
        <taxon>Roseofilum casamattae</taxon>
    </lineage>
</organism>
<dbReference type="EMBL" id="JAQOSQ010000020">
    <property type="protein sequence ID" value="MDJ1184813.1"/>
    <property type="molecule type" value="Genomic_DNA"/>
</dbReference>
<evidence type="ECO:0000313" key="3">
    <source>
        <dbReference type="Proteomes" id="UP001232992"/>
    </source>
</evidence>
<dbReference type="SUPFAM" id="SSF89447">
    <property type="entry name" value="AbrB/MazE/MraZ-like"/>
    <property type="match status" value="1"/>
</dbReference>
<dbReference type="InterPro" id="IPR037914">
    <property type="entry name" value="SpoVT-AbrB_sf"/>
</dbReference>
<reference evidence="2 3" key="1">
    <citation type="submission" date="2023-01" db="EMBL/GenBank/DDBJ databases">
        <title>Novel diversity within Roseofilum (Cyanobacteria; Desertifilaceae) from marine benthic mats with descriptions of four novel species.</title>
        <authorList>
            <person name="Wang Y."/>
            <person name="Berthold D.E."/>
            <person name="Hu J."/>
            <person name="Lefler F.W."/>
            <person name="Laughinghouse H.D. IV."/>
        </authorList>
    </citation>
    <scope>NUCLEOTIDE SEQUENCE [LARGE SCALE GENOMIC DNA]</scope>
    <source>
        <strain evidence="2 3">BLCC-M143</strain>
    </source>
</reference>
<protein>
    <recommendedName>
        <fullName evidence="1">SpoVT-AbrB domain-containing protein</fullName>
    </recommendedName>
</protein>
<sequence length="64" mass="7431">MELTVKKQGNSLSVTIPEEIVTRLNLNDGDRHNNCETRATEKMRRRDKFWLFGIVLRSQTSPSI</sequence>
<dbReference type="Gene3D" id="2.10.260.10">
    <property type="match status" value="1"/>
</dbReference>
<dbReference type="Pfam" id="PF04014">
    <property type="entry name" value="MazE_antitoxin"/>
    <property type="match status" value="1"/>
</dbReference>
<dbReference type="Proteomes" id="UP001232992">
    <property type="component" value="Unassembled WGS sequence"/>
</dbReference>
<dbReference type="InterPro" id="IPR007159">
    <property type="entry name" value="SpoVT-AbrB_dom"/>
</dbReference>
<feature type="domain" description="SpoVT-AbrB" evidence="1">
    <location>
        <begin position="5"/>
        <end position="31"/>
    </location>
</feature>
<gene>
    <name evidence="2" type="ORF">PMH09_16615</name>
</gene>
<proteinExistence type="predicted"/>
<accession>A0ABT7C032</accession>
<keyword evidence="3" id="KW-1185">Reference proteome</keyword>
<evidence type="ECO:0000313" key="2">
    <source>
        <dbReference type="EMBL" id="MDJ1184813.1"/>
    </source>
</evidence>
<name>A0ABT7C032_9CYAN</name>